<evidence type="ECO:0000313" key="1">
    <source>
        <dbReference type="EMBL" id="KAJ1127890.1"/>
    </source>
</evidence>
<dbReference type="EMBL" id="JANPWB010000011">
    <property type="protein sequence ID" value="KAJ1127890.1"/>
    <property type="molecule type" value="Genomic_DNA"/>
</dbReference>
<evidence type="ECO:0000313" key="2">
    <source>
        <dbReference type="Proteomes" id="UP001066276"/>
    </source>
</evidence>
<dbReference type="Proteomes" id="UP001066276">
    <property type="component" value="Chromosome 7"/>
</dbReference>
<organism evidence="1 2">
    <name type="scientific">Pleurodeles waltl</name>
    <name type="common">Iberian ribbed newt</name>
    <dbReference type="NCBI Taxonomy" id="8319"/>
    <lineage>
        <taxon>Eukaryota</taxon>
        <taxon>Metazoa</taxon>
        <taxon>Chordata</taxon>
        <taxon>Craniata</taxon>
        <taxon>Vertebrata</taxon>
        <taxon>Euteleostomi</taxon>
        <taxon>Amphibia</taxon>
        <taxon>Batrachia</taxon>
        <taxon>Caudata</taxon>
        <taxon>Salamandroidea</taxon>
        <taxon>Salamandridae</taxon>
        <taxon>Pleurodelinae</taxon>
        <taxon>Pleurodeles</taxon>
    </lineage>
</organism>
<reference evidence="1" key="1">
    <citation type="journal article" date="2022" name="bioRxiv">
        <title>Sequencing and chromosome-scale assembly of the giantPleurodeles waltlgenome.</title>
        <authorList>
            <person name="Brown T."/>
            <person name="Elewa A."/>
            <person name="Iarovenko S."/>
            <person name="Subramanian E."/>
            <person name="Araus A.J."/>
            <person name="Petzold A."/>
            <person name="Susuki M."/>
            <person name="Suzuki K.-i.T."/>
            <person name="Hayashi T."/>
            <person name="Toyoda A."/>
            <person name="Oliveira C."/>
            <person name="Osipova E."/>
            <person name="Leigh N.D."/>
            <person name="Simon A."/>
            <person name="Yun M.H."/>
        </authorList>
    </citation>
    <scope>NUCLEOTIDE SEQUENCE</scope>
    <source>
        <strain evidence="1">20211129_DDA</strain>
        <tissue evidence="1">Liver</tissue>
    </source>
</reference>
<protein>
    <submittedName>
        <fullName evidence="1">Uncharacterized protein</fullName>
    </submittedName>
</protein>
<keyword evidence="2" id="KW-1185">Reference proteome</keyword>
<comment type="caution">
    <text evidence="1">The sequence shown here is derived from an EMBL/GenBank/DDBJ whole genome shotgun (WGS) entry which is preliminary data.</text>
</comment>
<accession>A0AAV7PID0</accession>
<sequence>MEREAAAASSADPGARGRRLRLRGTEGRGLFCVPSPGPIGCWLGAGGAATPLEGAVPLRGCFRPACIDSNWAGGLINFCLFSHRGRKQLLADTGWMSGAADKWTESELQKTSRLLLGCNIKLI</sequence>
<dbReference type="AlphaFoldDB" id="A0AAV7PID0"/>
<gene>
    <name evidence="1" type="ORF">NDU88_006283</name>
</gene>
<proteinExistence type="predicted"/>
<name>A0AAV7PID0_PLEWA</name>